<dbReference type="Proteomes" id="UP001231109">
    <property type="component" value="Unassembled WGS sequence"/>
</dbReference>
<dbReference type="RefSeq" id="WP_305976931.1">
    <property type="nucleotide sequence ID" value="NZ_JAPJDZ010000059.1"/>
</dbReference>
<name>A0ABT9I3V1_9GAMM</name>
<evidence type="ECO:0000313" key="1">
    <source>
        <dbReference type="EMBL" id="MDP5137656.1"/>
    </source>
</evidence>
<comment type="caution">
    <text evidence="1">The sequence shown here is derived from an EMBL/GenBank/DDBJ whole genome shotgun (WGS) entry which is preliminary data.</text>
</comment>
<organism evidence="1 2">
    <name type="scientific">Rheinheimera baltica</name>
    <dbReference type="NCBI Taxonomy" id="67576"/>
    <lineage>
        <taxon>Bacteria</taxon>
        <taxon>Pseudomonadati</taxon>
        <taxon>Pseudomonadota</taxon>
        <taxon>Gammaproteobacteria</taxon>
        <taxon>Chromatiales</taxon>
        <taxon>Chromatiaceae</taxon>
        <taxon>Rheinheimera</taxon>
    </lineage>
</organism>
<accession>A0ABT9I3V1</accession>
<reference evidence="1 2" key="1">
    <citation type="submission" date="2022-11" db="EMBL/GenBank/DDBJ databases">
        <title>Viruses from the air-sea interface of a natural surface slick.</title>
        <authorList>
            <person name="Rahlff J."/>
            <person name="Holmfeldt K."/>
        </authorList>
    </citation>
    <scope>NUCLEOTIDE SEQUENCE [LARGE SCALE GENOMIC DNA]</scope>
    <source>
        <strain evidence="1 2">SMS4</strain>
    </source>
</reference>
<keyword evidence="2" id="KW-1185">Reference proteome</keyword>
<evidence type="ECO:0000313" key="2">
    <source>
        <dbReference type="Proteomes" id="UP001231109"/>
    </source>
</evidence>
<gene>
    <name evidence="1" type="ORF">ORJ04_16995</name>
</gene>
<protein>
    <submittedName>
        <fullName evidence="1">Uncharacterized protein</fullName>
    </submittedName>
</protein>
<sequence length="50" mass="5163">MQQLSVINTISVPAGIRVLGRGFPAPIVVSPGQYHVIASNGVECCAPEVS</sequence>
<dbReference type="EMBL" id="JAPJDZ010000059">
    <property type="protein sequence ID" value="MDP5137656.1"/>
    <property type="molecule type" value="Genomic_DNA"/>
</dbReference>
<proteinExistence type="predicted"/>